<dbReference type="InterPro" id="IPR029045">
    <property type="entry name" value="ClpP/crotonase-like_dom_sf"/>
</dbReference>
<comment type="caution">
    <text evidence="1">The sequence shown here is derived from an EMBL/GenBank/DDBJ whole genome shotgun (WGS) entry which is preliminary data.</text>
</comment>
<protein>
    <submittedName>
        <fullName evidence="1">Enoyl-CoA hydratase/isomerase</fullName>
    </submittedName>
</protein>
<dbReference type="CDD" id="cd06558">
    <property type="entry name" value="crotonase-like"/>
    <property type="match status" value="1"/>
</dbReference>
<dbReference type="GO" id="GO:0003824">
    <property type="term" value="F:catalytic activity"/>
    <property type="evidence" value="ECO:0007669"/>
    <property type="project" value="UniProtKB-ARBA"/>
</dbReference>
<dbReference type="Gene3D" id="3.90.226.10">
    <property type="entry name" value="2-enoyl-CoA Hydratase, Chain A, domain 1"/>
    <property type="match status" value="1"/>
</dbReference>
<dbReference type="InterPro" id="IPR001753">
    <property type="entry name" value="Enoyl-CoA_hydra/iso"/>
</dbReference>
<proteinExistence type="predicted"/>
<name>A0A917D1Q7_9NOCA</name>
<dbReference type="PANTHER" id="PTHR43459:SF1">
    <property type="entry name" value="EG:BACN32G11.4 PROTEIN"/>
    <property type="match status" value="1"/>
</dbReference>
<dbReference type="AlphaFoldDB" id="A0A917D1Q7"/>
<dbReference type="PANTHER" id="PTHR43459">
    <property type="entry name" value="ENOYL-COA HYDRATASE"/>
    <property type="match status" value="1"/>
</dbReference>
<sequence length="259" mass="26483">MTASEQPLVSVADGVLRIAVSTAAAGTSLNFEAVSAGTDAVKNSGSEVGAVLLVGTGANFCAGGNVMAFAAAEDRTTYVRDAADTLHEFVAALESVGVPVVAGVHGWAAGAGMSLVCHADIAIGSRSTKFRPAYPALGFTPDGGMSWALPRIVGPRRARDILLSDTVLGGEEAHRLGLLTRLVGDDVVVSEAERVARSLAAGPAETIGATKRLLAQSDTNSLAEQLEAEAVSISTLAGSPTGREGVDAFVEKRRPDFPR</sequence>
<reference evidence="1" key="2">
    <citation type="submission" date="2020-09" db="EMBL/GenBank/DDBJ databases">
        <authorList>
            <person name="Sun Q."/>
            <person name="Sedlacek I."/>
        </authorList>
    </citation>
    <scope>NUCLEOTIDE SEQUENCE</scope>
    <source>
        <strain evidence="1">CCM 7905</strain>
    </source>
</reference>
<dbReference type="Proteomes" id="UP000654257">
    <property type="component" value="Unassembled WGS sequence"/>
</dbReference>
<dbReference type="SUPFAM" id="SSF52096">
    <property type="entry name" value="ClpP/crotonase"/>
    <property type="match status" value="1"/>
</dbReference>
<organism evidence="1 2">
    <name type="scientific">Rhodococcoides trifolii</name>
    <dbReference type="NCBI Taxonomy" id="908250"/>
    <lineage>
        <taxon>Bacteria</taxon>
        <taxon>Bacillati</taxon>
        <taxon>Actinomycetota</taxon>
        <taxon>Actinomycetes</taxon>
        <taxon>Mycobacteriales</taxon>
        <taxon>Nocardiaceae</taxon>
        <taxon>Rhodococcoides</taxon>
    </lineage>
</organism>
<accession>A0A917D1Q7</accession>
<reference evidence="1" key="1">
    <citation type="journal article" date="2014" name="Int. J. Syst. Evol. Microbiol.">
        <title>Complete genome sequence of Corynebacterium casei LMG S-19264T (=DSM 44701T), isolated from a smear-ripened cheese.</title>
        <authorList>
            <consortium name="US DOE Joint Genome Institute (JGI-PGF)"/>
            <person name="Walter F."/>
            <person name="Albersmeier A."/>
            <person name="Kalinowski J."/>
            <person name="Ruckert C."/>
        </authorList>
    </citation>
    <scope>NUCLEOTIDE SEQUENCE</scope>
    <source>
        <strain evidence="1">CCM 7905</strain>
    </source>
</reference>
<dbReference type="EMBL" id="BMCU01000002">
    <property type="protein sequence ID" value="GGG06476.1"/>
    <property type="molecule type" value="Genomic_DNA"/>
</dbReference>
<evidence type="ECO:0000313" key="2">
    <source>
        <dbReference type="Proteomes" id="UP000654257"/>
    </source>
</evidence>
<evidence type="ECO:0000313" key="1">
    <source>
        <dbReference type="EMBL" id="GGG06476.1"/>
    </source>
</evidence>
<gene>
    <name evidence="1" type="ORF">GCM10007304_20770</name>
</gene>
<dbReference type="RefSeq" id="WP_188544707.1">
    <property type="nucleotide sequence ID" value="NZ_BMCU01000002.1"/>
</dbReference>
<dbReference type="Pfam" id="PF00378">
    <property type="entry name" value="ECH_1"/>
    <property type="match status" value="1"/>
</dbReference>
<keyword evidence="2" id="KW-1185">Reference proteome</keyword>